<dbReference type="Gene3D" id="3.40.50.880">
    <property type="match status" value="1"/>
</dbReference>
<comment type="caution">
    <text evidence="2">The sequence shown here is derived from an EMBL/GenBank/DDBJ whole genome shotgun (WGS) entry which is preliminary data.</text>
</comment>
<feature type="domain" description="DJ-1/PfpI" evidence="1">
    <location>
        <begin position="3"/>
        <end position="167"/>
    </location>
</feature>
<dbReference type="InterPro" id="IPR050325">
    <property type="entry name" value="Prot/Nucl_acid_deglycase"/>
</dbReference>
<sequence length="174" mass="18299">MKKKAVFIIAKQQFRDEEYQVPKDILLAAGIEVVTASTTTEEAVGKLGLKVKPDLLVGEIKPDDYEAIVFVGGGGASQYFADTAVHALARQFAEAGKVVAAICIAPVILARAGLLKGKRATVYPDGIPELEQGGAVYTGQSVERDGRIITGNGPAAAEAFGREIVDQISGDGKR</sequence>
<accession>A0A8J6LID0</accession>
<dbReference type="RefSeq" id="WP_181338968.1">
    <property type="nucleotide sequence ID" value="NZ_JAAKDE010000004.1"/>
</dbReference>
<dbReference type="CDD" id="cd03135">
    <property type="entry name" value="GATase1_DJ-1"/>
    <property type="match status" value="1"/>
</dbReference>
<dbReference type="PANTHER" id="PTHR48094:SF12">
    <property type="entry name" value="PARKINSON DISEASE PROTEIN 7 HOMOLOG"/>
    <property type="match status" value="1"/>
</dbReference>
<dbReference type="EMBL" id="JAAKDE010000004">
    <property type="protein sequence ID" value="MBA2132526.1"/>
    <property type="molecule type" value="Genomic_DNA"/>
</dbReference>
<evidence type="ECO:0000313" key="3">
    <source>
        <dbReference type="Proteomes" id="UP000657177"/>
    </source>
</evidence>
<organism evidence="2 3">
    <name type="scientific">Capillibacterium thermochitinicola</name>
    <dbReference type="NCBI Taxonomy" id="2699427"/>
    <lineage>
        <taxon>Bacteria</taxon>
        <taxon>Bacillati</taxon>
        <taxon>Bacillota</taxon>
        <taxon>Capillibacterium</taxon>
    </lineage>
</organism>
<gene>
    <name evidence="2" type="ORF">G5B42_03075</name>
</gene>
<dbReference type="GO" id="GO:0005737">
    <property type="term" value="C:cytoplasm"/>
    <property type="evidence" value="ECO:0007669"/>
    <property type="project" value="TreeGrafter"/>
</dbReference>
<dbReference type="PANTHER" id="PTHR48094">
    <property type="entry name" value="PROTEIN/NUCLEIC ACID DEGLYCASE DJ-1-RELATED"/>
    <property type="match status" value="1"/>
</dbReference>
<dbReference type="Pfam" id="PF01965">
    <property type="entry name" value="DJ-1_PfpI"/>
    <property type="match status" value="1"/>
</dbReference>
<keyword evidence="3" id="KW-1185">Reference proteome</keyword>
<reference evidence="2" key="1">
    <citation type="submission" date="2020-06" db="EMBL/GenBank/DDBJ databases">
        <title>Novel chitinolytic bacterium.</title>
        <authorList>
            <person name="Ungkulpasvich U."/>
            <person name="Kosugi A."/>
            <person name="Uke A."/>
        </authorList>
    </citation>
    <scope>NUCLEOTIDE SEQUENCE</scope>
    <source>
        <strain evidence="2">UUS1-1</strain>
    </source>
</reference>
<evidence type="ECO:0000313" key="2">
    <source>
        <dbReference type="EMBL" id="MBA2132526.1"/>
    </source>
</evidence>
<dbReference type="InterPro" id="IPR029062">
    <property type="entry name" value="Class_I_gatase-like"/>
</dbReference>
<proteinExistence type="predicted"/>
<dbReference type="Proteomes" id="UP000657177">
    <property type="component" value="Unassembled WGS sequence"/>
</dbReference>
<evidence type="ECO:0000259" key="1">
    <source>
        <dbReference type="Pfam" id="PF01965"/>
    </source>
</evidence>
<name>A0A8J6LID0_9FIRM</name>
<dbReference type="SUPFAM" id="SSF52317">
    <property type="entry name" value="Class I glutamine amidotransferase-like"/>
    <property type="match status" value="1"/>
</dbReference>
<protein>
    <submittedName>
        <fullName evidence="2">DJ-1/PfpI family protein</fullName>
    </submittedName>
</protein>
<dbReference type="InterPro" id="IPR002818">
    <property type="entry name" value="DJ-1/PfpI"/>
</dbReference>
<dbReference type="AlphaFoldDB" id="A0A8J6LID0"/>